<keyword evidence="2" id="KW-0813">Transport</keyword>
<comment type="subcellular location">
    <subcellularLocation>
        <location evidence="1">Membrane</location>
        <topology evidence="1">Multi-pass membrane protein</topology>
    </subcellularLocation>
</comment>
<evidence type="ECO:0000313" key="9">
    <source>
        <dbReference type="Proteomes" id="UP000760860"/>
    </source>
</evidence>
<evidence type="ECO:0000259" key="7">
    <source>
        <dbReference type="Pfam" id="PF01061"/>
    </source>
</evidence>
<dbReference type="VEuPathDB" id="FungiDB:PC110_g8328"/>
<evidence type="ECO:0000256" key="6">
    <source>
        <dbReference type="SAM" id="Phobius"/>
    </source>
</evidence>
<accession>A0A8T1HPH5</accession>
<dbReference type="EMBL" id="RCMV01000687">
    <property type="protein sequence ID" value="KAG3213907.1"/>
    <property type="molecule type" value="Genomic_DNA"/>
</dbReference>
<evidence type="ECO:0000256" key="2">
    <source>
        <dbReference type="ARBA" id="ARBA00022448"/>
    </source>
</evidence>
<dbReference type="GO" id="GO:0140359">
    <property type="term" value="F:ABC-type transporter activity"/>
    <property type="evidence" value="ECO:0007669"/>
    <property type="project" value="InterPro"/>
</dbReference>
<comment type="caution">
    <text evidence="8">The sequence shown here is derived from an EMBL/GenBank/DDBJ whole genome shotgun (WGS) entry which is preliminary data.</text>
</comment>
<proteinExistence type="predicted"/>
<sequence>MTVLEVTCAERAVFYRERMSNYYGPLPYSLSLWFAEIPYLIIVIILFVTIEYWLVGWSNDAGDFFFFMFVFYLYTSSCTYVGQWMSALMPNEKVANVAVGALSCLFNLFSGFLLPRTAMKPGYKWFQYVMPSYYSLSALAGIQFGDNQDILTVTTKGVASNMTVAAFVKKTYDFHPERKYDFMAGLLVIWAVLQLAIYLTFKVYVVHTPPPFQTKAHFTQSTKADHKIAGVQTLLLKSSSEATTFNIVVLIVYGLEDTRRLDFAGIACVARDKVPGHDFTFMVVDGYDVLLGHIKRVFDTTNGLTWEESVSVYVKPTNHAPQKDYIQVATDSAAMEAQFATIWHPARLRKHGHAAFVLMLYVYVSRPRAQRLTSLRRSTDGRIQEQLSRVTAYMHEHNIEGGPASQRYAAVSQARLPDDAPVQVPDNATMRQLRFIDEKERAMDHDQVEQQRRCDGEYHVVRVRMHGTPVPMYLNVSDLREALGLPQYSLRPPHRDSLQLETPDPAVDMADIDHEGETERYRNSVRWKIYYVSAVAAMIM</sequence>
<dbReference type="Proteomes" id="UP000760860">
    <property type="component" value="Unassembled WGS sequence"/>
</dbReference>
<dbReference type="InterPro" id="IPR013525">
    <property type="entry name" value="ABC2_TM"/>
</dbReference>
<evidence type="ECO:0000256" key="3">
    <source>
        <dbReference type="ARBA" id="ARBA00022692"/>
    </source>
</evidence>
<dbReference type="Pfam" id="PF01061">
    <property type="entry name" value="ABC2_membrane"/>
    <property type="match status" value="1"/>
</dbReference>
<dbReference type="AlphaFoldDB" id="A0A8T1HPH5"/>
<reference evidence="8" key="1">
    <citation type="submission" date="2018-05" db="EMBL/GenBank/DDBJ databases">
        <title>Effector identification in a new, highly contiguous assembly of the strawberry crown rot pathogen Phytophthora cactorum.</title>
        <authorList>
            <person name="Armitage A.D."/>
            <person name="Nellist C.F."/>
            <person name="Bates H."/>
            <person name="Vickerstaff R.J."/>
            <person name="Harrison R.J."/>
        </authorList>
    </citation>
    <scope>NUCLEOTIDE SEQUENCE</scope>
    <source>
        <strain evidence="8">P421</strain>
    </source>
</reference>
<keyword evidence="4 6" id="KW-1133">Transmembrane helix</keyword>
<feature type="domain" description="ABC-2 type transporter transmembrane" evidence="7">
    <location>
        <begin position="5"/>
        <end position="144"/>
    </location>
</feature>
<feature type="transmembrane region" description="Helical" evidence="6">
    <location>
        <begin position="64"/>
        <end position="82"/>
    </location>
</feature>
<protein>
    <recommendedName>
        <fullName evidence="7">ABC-2 type transporter transmembrane domain-containing protein</fullName>
    </recommendedName>
</protein>
<feature type="transmembrane region" description="Helical" evidence="6">
    <location>
        <begin position="180"/>
        <end position="201"/>
    </location>
</feature>
<gene>
    <name evidence="8" type="ORF">PC129_g15159</name>
</gene>
<evidence type="ECO:0000256" key="1">
    <source>
        <dbReference type="ARBA" id="ARBA00004141"/>
    </source>
</evidence>
<dbReference type="GO" id="GO:0016020">
    <property type="term" value="C:membrane"/>
    <property type="evidence" value="ECO:0007669"/>
    <property type="project" value="UniProtKB-SubCell"/>
</dbReference>
<evidence type="ECO:0000256" key="5">
    <source>
        <dbReference type="ARBA" id="ARBA00023136"/>
    </source>
</evidence>
<name>A0A8T1HPH5_9STRA</name>
<feature type="transmembrane region" description="Helical" evidence="6">
    <location>
        <begin position="37"/>
        <end position="57"/>
    </location>
</feature>
<organism evidence="8 9">
    <name type="scientific">Phytophthora cactorum</name>
    <dbReference type="NCBI Taxonomy" id="29920"/>
    <lineage>
        <taxon>Eukaryota</taxon>
        <taxon>Sar</taxon>
        <taxon>Stramenopiles</taxon>
        <taxon>Oomycota</taxon>
        <taxon>Peronosporomycetes</taxon>
        <taxon>Peronosporales</taxon>
        <taxon>Peronosporaceae</taxon>
        <taxon>Phytophthora</taxon>
    </lineage>
</organism>
<feature type="transmembrane region" description="Helical" evidence="6">
    <location>
        <begin position="94"/>
        <end position="113"/>
    </location>
</feature>
<keyword evidence="5 6" id="KW-0472">Membrane</keyword>
<evidence type="ECO:0000313" key="8">
    <source>
        <dbReference type="EMBL" id="KAG3213907.1"/>
    </source>
</evidence>
<dbReference type="VEuPathDB" id="FungiDB:PC110_g22627"/>
<dbReference type="PANTHER" id="PTHR19241">
    <property type="entry name" value="ATP-BINDING CASSETTE TRANSPORTER"/>
    <property type="match status" value="1"/>
</dbReference>
<evidence type="ECO:0000256" key="4">
    <source>
        <dbReference type="ARBA" id="ARBA00022989"/>
    </source>
</evidence>
<keyword evidence="3 6" id="KW-0812">Transmembrane</keyword>